<feature type="transmembrane region" description="Helical" evidence="1">
    <location>
        <begin position="26"/>
        <end position="46"/>
    </location>
</feature>
<dbReference type="InterPro" id="IPR025828">
    <property type="entry name" value="Put_sensor_dom"/>
</dbReference>
<dbReference type="Proteomes" id="UP000240542">
    <property type="component" value="Unassembled WGS sequence"/>
</dbReference>
<evidence type="ECO:0000259" key="2">
    <source>
        <dbReference type="Pfam" id="PF13796"/>
    </source>
</evidence>
<gene>
    <name evidence="3" type="ORF">CLV63_102403</name>
</gene>
<feature type="transmembrane region" description="Helical" evidence="1">
    <location>
        <begin position="127"/>
        <end position="151"/>
    </location>
</feature>
<keyword evidence="1" id="KW-1133">Transmembrane helix</keyword>
<dbReference type="AlphaFoldDB" id="A0A2P8DST0"/>
<proteinExistence type="predicted"/>
<sequence length="258" mass="26682">MIGAGRISSVIGMTNLLHRIGTDTRYLILGLPLALASFPLLVAGVAAGTGLMVVFVGFLVLSATLVMARGFASVERSMLPEITGRPVTRPRSGPVPAGAGWVRTFLHPLTHGQNWLDLMHGVVKLPLAIAGFVVAVTWWSGAIAGLAYPAYGWILRGIGDNGGLVELIGLGEGPLVDIGFHVAIGALFAATLPFVLRAAALLNAGLGQAMLAGSEDDAPHPGHLAYPGGHPGHPTDPGYGYGYRPAQTPPAQMAGHAW</sequence>
<feature type="transmembrane region" description="Helical" evidence="1">
    <location>
        <begin position="52"/>
        <end position="72"/>
    </location>
</feature>
<dbReference type="Pfam" id="PF13796">
    <property type="entry name" value="Sensor"/>
    <property type="match status" value="1"/>
</dbReference>
<protein>
    <submittedName>
        <fullName evidence="3">Putative sensor protein</fullName>
    </submittedName>
</protein>
<feature type="domain" description="Putative sensor" evidence="2">
    <location>
        <begin position="26"/>
        <end position="211"/>
    </location>
</feature>
<keyword evidence="1" id="KW-0812">Transmembrane</keyword>
<dbReference type="EMBL" id="PYGA01000002">
    <property type="protein sequence ID" value="PSL00276.1"/>
    <property type="molecule type" value="Genomic_DNA"/>
</dbReference>
<keyword evidence="1" id="KW-0472">Membrane</keyword>
<keyword evidence="4" id="KW-1185">Reference proteome</keyword>
<comment type="caution">
    <text evidence="3">The sequence shown here is derived from an EMBL/GenBank/DDBJ whole genome shotgun (WGS) entry which is preliminary data.</text>
</comment>
<feature type="transmembrane region" description="Helical" evidence="1">
    <location>
        <begin position="178"/>
        <end position="200"/>
    </location>
</feature>
<evidence type="ECO:0000256" key="1">
    <source>
        <dbReference type="SAM" id="Phobius"/>
    </source>
</evidence>
<accession>A0A2P8DST0</accession>
<organism evidence="3 4">
    <name type="scientific">Murinocardiopsis flavida</name>
    <dbReference type="NCBI Taxonomy" id="645275"/>
    <lineage>
        <taxon>Bacteria</taxon>
        <taxon>Bacillati</taxon>
        <taxon>Actinomycetota</taxon>
        <taxon>Actinomycetes</taxon>
        <taxon>Streptosporangiales</taxon>
        <taxon>Nocardiopsidaceae</taxon>
        <taxon>Murinocardiopsis</taxon>
    </lineage>
</organism>
<name>A0A2P8DST0_9ACTN</name>
<evidence type="ECO:0000313" key="4">
    <source>
        <dbReference type="Proteomes" id="UP000240542"/>
    </source>
</evidence>
<evidence type="ECO:0000313" key="3">
    <source>
        <dbReference type="EMBL" id="PSL00276.1"/>
    </source>
</evidence>
<reference evidence="3 4" key="1">
    <citation type="submission" date="2018-03" db="EMBL/GenBank/DDBJ databases">
        <title>Genomic Encyclopedia of Archaeal and Bacterial Type Strains, Phase II (KMG-II): from individual species to whole genera.</title>
        <authorList>
            <person name="Goeker M."/>
        </authorList>
    </citation>
    <scope>NUCLEOTIDE SEQUENCE [LARGE SCALE GENOMIC DNA]</scope>
    <source>
        <strain evidence="3 4">DSM 45312</strain>
    </source>
</reference>